<feature type="region of interest" description="Disordered" evidence="1">
    <location>
        <begin position="113"/>
        <end position="146"/>
    </location>
</feature>
<evidence type="ECO:0000313" key="3">
    <source>
        <dbReference type="Proteomes" id="UP001060733"/>
    </source>
</evidence>
<reference evidence="2" key="1">
    <citation type="submission" date="2022-10" db="EMBL/GenBank/DDBJ databases">
        <authorList>
            <person name="Mo P."/>
        </authorList>
    </citation>
    <scope>NUCLEOTIDE SEQUENCE</scope>
    <source>
        <strain evidence="2">HUAS 14-6</strain>
    </source>
</reference>
<keyword evidence="3" id="KW-1185">Reference proteome</keyword>
<name>A0ABY6EX64_9ACTN</name>
<feature type="region of interest" description="Disordered" evidence="1">
    <location>
        <begin position="39"/>
        <end position="59"/>
    </location>
</feature>
<dbReference type="EMBL" id="CP106795">
    <property type="protein sequence ID" value="UXY39009.1"/>
    <property type="molecule type" value="Genomic_DNA"/>
</dbReference>
<dbReference type="Proteomes" id="UP001060733">
    <property type="component" value="Chromosome"/>
</dbReference>
<sequence length="146" mass="15268">MEPVSLALLLALASGAAGTAGEQAWDRLAALVRRPRRQTALVSGPSSGEGEAELERYPADERQARALSAVLTARAAMDADFAAALDTWHQEAQRAVFFAGAGNVAAHISGRSQGNRGIMRDMSGGVSFGAPSARPDRPDESHLAED</sequence>
<protein>
    <submittedName>
        <fullName evidence="2">Uncharacterized protein</fullName>
    </submittedName>
</protein>
<evidence type="ECO:0000313" key="2">
    <source>
        <dbReference type="EMBL" id="UXY39009.1"/>
    </source>
</evidence>
<organism evidence="2 3">
    <name type="scientific">Streptomyces albidocamelliae</name>
    <dbReference type="NCBI Taxonomy" id="2981135"/>
    <lineage>
        <taxon>Bacteria</taxon>
        <taxon>Bacillati</taxon>
        <taxon>Actinomycetota</taxon>
        <taxon>Actinomycetes</taxon>
        <taxon>Kitasatosporales</taxon>
        <taxon>Streptomycetaceae</taxon>
        <taxon>Streptomyces</taxon>
    </lineage>
</organism>
<accession>A0ABY6EX64</accession>
<gene>
    <name evidence="2" type="ORF">N8I86_32385</name>
</gene>
<evidence type="ECO:0000256" key="1">
    <source>
        <dbReference type="SAM" id="MobiDB-lite"/>
    </source>
</evidence>
<feature type="compositionally biased region" description="Basic and acidic residues" evidence="1">
    <location>
        <begin position="134"/>
        <end position="146"/>
    </location>
</feature>
<proteinExistence type="predicted"/>
<dbReference type="RefSeq" id="WP_263279368.1">
    <property type="nucleotide sequence ID" value="NZ_CP106795.1"/>
</dbReference>